<keyword evidence="6 7" id="KW-0472">Membrane</keyword>
<feature type="transmembrane region" description="Helical" evidence="7">
    <location>
        <begin position="524"/>
        <end position="542"/>
    </location>
</feature>
<evidence type="ECO:0000313" key="10">
    <source>
        <dbReference type="Proteomes" id="UP000008812"/>
    </source>
</evidence>
<evidence type="ECO:0000256" key="4">
    <source>
        <dbReference type="ARBA" id="ARBA00022692"/>
    </source>
</evidence>
<dbReference type="GO" id="GO:0005886">
    <property type="term" value="C:plasma membrane"/>
    <property type="evidence" value="ECO:0007669"/>
    <property type="project" value="UniProtKB-SubCell"/>
</dbReference>
<dbReference type="InterPro" id="IPR000515">
    <property type="entry name" value="MetI-like"/>
</dbReference>
<feature type="transmembrane region" description="Helical" evidence="7">
    <location>
        <begin position="357"/>
        <end position="382"/>
    </location>
</feature>
<dbReference type="Gene3D" id="1.10.3720.10">
    <property type="entry name" value="MetI-like"/>
    <property type="match status" value="2"/>
</dbReference>
<dbReference type="InterPro" id="IPR035906">
    <property type="entry name" value="MetI-like_sf"/>
</dbReference>
<dbReference type="HOGENOM" id="CLU_479675_0_0_14"/>
<gene>
    <name evidence="9" type="ordered locus">MARTH_orf103</name>
</gene>
<evidence type="ECO:0000313" key="9">
    <source>
        <dbReference type="EMBL" id="ACF07045.1"/>
    </source>
</evidence>
<dbReference type="GO" id="GO:0055085">
    <property type="term" value="P:transmembrane transport"/>
    <property type="evidence" value="ECO:0007669"/>
    <property type="project" value="InterPro"/>
</dbReference>
<dbReference type="Pfam" id="PF00528">
    <property type="entry name" value="BPD_transp_1"/>
    <property type="match status" value="1"/>
</dbReference>
<dbReference type="PANTHER" id="PTHR30043">
    <property type="entry name" value="PHOSPHONATES TRANSPORT SYSTEM PERMEASE PROTEIN"/>
    <property type="match status" value="1"/>
</dbReference>
<name>B3PLZ3_META1</name>
<keyword evidence="4 7" id="KW-0812">Transmembrane</keyword>
<dbReference type="SUPFAM" id="SSF161098">
    <property type="entry name" value="MetI-like"/>
    <property type="match status" value="2"/>
</dbReference>
<feature type="transmembrane region" description="Helical" evidence="7">
    <location>
        <begin position="33"/>
        <end position="54"/>
    </location>
</feature>
<comment type="similarity">
    <text evidence="7">Belongs to the binding-protein-dependent transport system permease family.</text>
</comment>
<dbReference type="EMBL" id="CP001047">
    <property type="protein sequence ID" value="ACF07045.1"/>
    <property type="molecule type" value="Genomic_DNA"/>
</dbReference>
<dbReference type="PROSITE" id="PS50928">
    <property type="entry name" value="ABC_TM1"/>
    <property type="match status" value="1"/>
</dbReference>
<comment type="subcellular location">
    <subcellularLocation>
        <location evidence="1 7">Cell membrane</location>
        <topology evidence="1 7">Multi-pass membrane protein</topology>
    </subcellularLocation>
</comment>
<dbReference type="PANTHER" id="PTHR30043:SF1">
    <property type="entry name" value="ABC TRANSPORT SYSTEM PERMEASE PROTEIN P69"/>
    <property type="match status" value="1"/>
</dbReference>
<feature type="domain" description="ABC transmembrane type-1" evidence="8">
    <location>
        <begin position="358"/>
        <end position="543"/>
    </location>
</feature>
<sequence>MNNNITIKKNIFRYQISNGEIVLKSRLRPWVKVIFGFFILSIIVSFFLNVNFSFSSNGLGLFFNNIKDFFKASSISKEYGNQNLWLLSFKFLFESIKIIFFGTIVGVTLALITAYFSNYKTNSKWIAFPFRSITIFLRICPELLFVYLFSATFDKILAINLILSWSSWLWLHEYFSQSIENANYTIYWHLTKSSHSKFKAFMTEIWPQIKQKVFGYIFYAFESNLRWSTILSRLGFLGIGLLIVDPEKNTFSELLIPLFVLVTFTFLLELFHLGWNKYIIASKSHSSNHKSYQKEKTLQTLVKVFVAIFCLIMVVLSIQSLIGQRFYPDQGKDYLRSLFLPNWNELSLSGPENIFKIVYELISLVAITILVVFVISKLKLFFLNSKTNSKPKSIIFKLCNSFARTIPTIVLFFLIEPIFKLYPAAFVFAFAIHSASTLTKNLENSIQKINQNQIVELKKQGYSSLKIYRNFILPTIKKDTVTMFSFEIEKIIRNFITYGIFSSSLIGIKSTLSVSRTVADIAPYLWIGALLIALVNLLSIFIRLKAGEINLLGIFSKKRKIIFGS</sequence>
<organism evidence="9 10">
    <name type="scientific">Metamycoplasma arthritidis (strain 158L3-1)</name>
    <name type="common">Mycoplasma arthritidis</name>
    <dbReference type="NCBI Taxonomy" id="243272"/>
    <lineage>
        <taxon>Bacteria</taxon>
        <taxon>Bacillati</taxon>
        <taxon>Mycoplasmatota</taxon>
        <taxon>Mycoplasmoidales</taxon>
        <taxon>Metamycoplasmataceae</taxon>
        <taxon>Metamycoplasma</taxon>
    </lineage>
</organism>
<evidence type="ECO:0000256" key="1">
    <source>
        <dbReference type="ARBA" id="ARBA00004651"/>
    </source>
</evidence>
<feature type="transmembrane region" description="Helical" evidence="7">
    <location>
        <begin position="421"/>
        <end position="439"/>
    </location>
</feature>
<feature type="transmembrane region" description="Helical" evidence="7">
    <location>
        <begin position="301"/>
        <end position="322"/>
    </location>
</feature>
<dbReference type="Proteomes" id="UP000008812">
    <property type="component" value="Chromosome"/>
</dbReference>
<keyword evidence="10" id="KW-1185">Reference proteome</keyword>
<dbReference type="AlphaFoldDB" id="B3PLZ3"/>
<proteinExistence type="inferred from homology"/>
<accession>B3PLZ3</accession>
<evidence type="ECO:0000256" key="5">
    <source>
        <dbReference type="ARBA" id="ARBA00022989"/>
    </source>
</evidence>
<protein>
    <submittedName>
        <fullName evidence="9">ABC-type phosphate/phosphonate transport system, permease component</fullName>
    </submittedName>
</protein>
<evidence type="ECO:0000256" key="3">
    <source>
        <dbReference type="ARBA" id="ARBA00022475"/>
    </source>
</evidence>
<feature type="transmembrane region" description="Helical" evidence="7">
    <location>
        <begin position="256"/>
        <end position="280"/>
    </location>
</feature>
<evidence type="ECO:0000256" key="2">
    <source>
        <dbReference type="ARBA" id="ARBA00022448"/>
    </source>
</evidence>
<dbReference type="RefSeq" id="WP_012498002.1">
    <property type="nucleotide sequence ID" value="NC_011025.1"/>
</dbReference>
<evidence type="ECO:0000259" key="8">
    <source>
        <dbReference type="PROSITE" id="PS50928"/>
    </source>
</evidence>
<evidence type="ECO:0000256" key="6">
    <source>
        <dbReference type="ARBA" id="ARBA00023136"/>
    </source>
</evidence>
<dbReference type="KEGG" id="mat:MARTH_orf103"/>
<keyword evidence="5 7" id="KW-1133">Transmembrane helix</keyword>
<dbReference type="eggNOG" id="COG3639">
    <property type="taxonomic scope" value="Bacteria"/>
</dbReference>
<keyword evidence="3" id="KW-1003">Cell membrane</keyword>
<feature type="transmembrane region" description="Helical" evidence="7">
    <location>
        <begin position="95"/>
        <end position="116"/>
    </location>
</feature>
<evidence type="ECO:0000256" key="7">
    <source>
        <dbReference type="RuleBase" id="RU363032"/>
    </source>
</evidence>
<keyword evidence="2 7" id="KW-0813">Transport</keyword>
<dbReference type="STRING" id="243272.MARTH_orf103"/>
<feature type="transmembrane region" description="Helical" evidence="7">
    <location>
        <begin position="495"/>
        <end position="512"/>
    </location>
</feature>
<reference evidence="9 10" key="1">
    <citation type="journal article" date="2008" name="Infect. Immun.">
        <title>Genome of Mycoplasma arthritidis.</title>
        <authorList>
            <person name="Dybvig K."/>
            <person name="Zuhua C."/>
            <person name="Lao P."/>
            <person name="Jordan D.S."/>
            <person name="French C.T."/>
            <person name="Tu A.H."/>
            <person name="Loraine A.E."/>
        </authorList>
    </citation>
    <scope>NUCLEOTIDE SEQUENCE [LARGE SCALE GENOMIC DNA]</scope>
    <source>
        <strain evidence="9 10">158L3-1</strain>
    </source>
</reference>